<dbReference type="STRING" id="1178515.SY83_18720"/>
<dbReference type="NCBIfam" id="NF033739">
    <property type="entry name" value="intramemb_PrsW"/>
    <property type="match status" value="1"/>
</dbReference>
<dbReference type="Pfam" id="PF13367">
    <property type="entry name" value="PrsW-protease"/>
    <property type="match status" value="1"/>
</dbReference>
<evidence type="ECO:0000256" key="7">
    <source>
        <dbReference type="ARBA" id="ARBA00022801"/>
    </source>
</evidence>
<dbReference type="AlphaFoldDB" id="A0A172TLS9"/>
<proteinExistence type="inferred from homology"/>
<dbReference type="RefSeq" id="WP_068609270.1">
    <property type="nucleotide sequence ID" value="NZ_CP011388.1"/>
</dbReference>
<comment type="function">
    <text evidence="11">Involved in the degradation of specific anti-sigma factors.</text>
</comment>
<keyword evidence="5 11" id="KW-0645">Protease</keyword>
<evidence type="ECO:0000256" key="11">
    <source>
        <dbReference type="PIRNR" id="PIRNR016933"/>
    </source>
</evidence>
<dbReference type="KEGG" id="pswu:SY83_18720"/>
<reference evidence="13 14" key="1">
    <citation type="submission" date="2015-01" db="EMBL/GenBank/DDBJ databases">
        <title>Paenibacillus swuensis/DY6/whole genome sequencing.</title>
        <authorList>
            <person name="Kim M.K."/>
            <person name="Srinivasan S."/>
            <person name="Lee J.-J."/>
        </authorList>
    </citation>
    <scope>NUCLEOTIDE SEQUENCE [LARGE SCALE GENOMIC DNA]</scope>
    <source>
        <strain evidence="13 14">DY6</strain>
    </source>
</reference>
<evidence type="ECO:0000256" key="6">
    <source>
        <dbReference type="ARBA" id="ARBA00022692"/>
    </source>
</evidence>
<keyword evidence="14" id="KW-1185">Reference proteome</keyword>
<evidence type="ECO:0000313" key="13">
    <source>
        <dbReference type="EMBL" id="ANE47988.1"/>
    </source>
</evidence>
<dbReference type="InterPro" id="IPR023596">
    <property type="entry name" value="Peptidase_PrsW_arch/bac"/>
</dbReference>
<sequence>MAVISLLSAAIAPGLTLLAYFYLKDRYDAEPFPKVVLMFMLGVFTVIPAIILQHGIEPLAGGHPFIYSFVVTAGLEESLKWLVLMLVIFNHKVFDEPYDGIVYAVAVSLGFATVENIMYAWFSPNSFSALLYRAFLPVSGHALFGVVMGYYLGKAKFTGQRNKFIAYSLLLPVIWHGLFDYILLSSEQYWAWFIFPFMLILWIRSMRNVNTANARSPFRWLKREEEIKLEEIRS</sequence>
<protein>
    <recommendedName>
        <fullName evidence="3 11">Protease PrsW</fullName>
        <ecNumber evidence="11">3.4.-.-</ecNumber>
    </recommendedName>
    <alternativeName>
        <fullName evidence="10 11">Protease responsible for activating sigma-W</fullName>
    </alternativeName>
</protein>
<dbReference type="PANTHER" id="PTHR36844:SF1">
    <property type="entry name" value="PROTEASE PRSW"/>
    <property type="match status" value="1"/>
</dbReference>
<evidence type="ECO:0000256" key="2">
    <source>
        <dbReference type="ARBA" id="ARBA00009165"/>
    </source>
</evidence>
<keyword evidence="8 12" id="KW-1133">Transmembrane helix</keyword>
<keyword evidence="9 11" id="KW-0472">Membrane</keyword>
<name>A0A172TLS9_9BACL</name>
<feature type="transmembrane region" description="Helical" evidence="12">
    <location>
        <begin position="35"/>
        <end position="53"/>
    </location>
</feature>
<dbReference type="GO" id="GO:0005886">
    <property type="term" value="C:plasma membrane"/>
    <property type="evidence" value="ECO:0007669"/>
    <property type="project" value="UniProtKB-SubCell"/>
</dbReference>
<evidence type="ECO:0000256" key="12">
    <source>
        <dbReference type="SAM" id="Phobius"/>
    </source>
</evidence>
<dbReference type="InterPro" id="IPR026898">
    <property type="entry name" value="PrsW"/>
</dbReference>
<feature type="transmembrane region" description="Helical" evidence="12">
    <location>
        <begin position="134"/>
        <end position="152"/>
    </location>
</feature>
<dbReference type="GO" id="GO:0006508">
    <property type="term" value="P:proteolysis"/>
    <property type="evidence" value="ECO:0007669"/>
    <property type="project" value="UniProtKB-KW"/>
</dbReference>
<dbReference type="Proteomes" id="UP000076927">
    <property type="component" value="Chromosome"/>
</dbReference>
<dbReference type="PATRIC" id="fig|1178515.4.peg.3779"/>
<organism evidence="13 14">
    <name type="scientific">Paenibacillus swuensis</name>
    <dbReference type="NCBI Taxonomy" id="1178515"/>
    <lineage>
        <taxon>Bacteria</taxon>
        <taxon>Bacillati</taxon>
        <taxon>Bacillota</taxon>
        <taxon>Bacilli</taxon>
        <taxon>Bacillales</taxon>
        <taxon>Paenibacillaceae</taxon>
        <taxon>Paenibacillus</taxon>
    </lineage>
</organism>
<dbReference type="OrthoDB" id="5504276at2"/>
<keyword evidence="4 11" id="KW-1003">Cell membrane</keyword>
<evidence type="ECO:0000313" key="14">
    <source>
        <dbReference type="Proteomes" id="UP000076927"/>
    </source>
</evidence>
<feature type="transmembrane region" description="Helical" evidence="12">
    <location>
        <begin position="65"/>
        <end position="89"/>
    </location>
</feature>
<feature type="transmembrane region" description="Helical" evidence="12">
    <location>
        <begin position="164"/>
        <end position="183"/>
    </location>
</feature>
<feature type="transmembrane region" description="Helical" evidence="12">
    <location>
        <begin position="189"/>
        <end position="206"/>
    </location>
</feature>
<evidence type="ECO:0000256" key="10">
    <source>
        <dbReference type="ARBA" id="ARBA00030345"/>
    </source>
</evidence>
<accession>A0A172TLS9</accession>
<keyword evidence="6 12" id="KW-0812">Transmembrane</keyword>
<evidence type="ECO:0000256" key="5">
    <source>
        <dbReference type="ARBA" id="ARBA00022670"/>
    </source>
</evidence>
<dbReference type="EMBL" id="CP011388">
    <property type="protein sequence ID" value="ANE47988.1"/>
    <property type="molecule type" value="Genomic_DNA"/>
</dbReference>
<evidence type="ECO:0000256" key="1">
    <source>
        <dbReference type="ARBA" id="ARBA00004651"/>
    </source>
</evidence>
<evidence type="ECO:0000256" key="3">
    <source>
        <dbReference type="ARBA" id="ARBA00018997"/>
    </source>
</evidence>
<feature type="transmembrane region" description="Helical" evidence="12">
    <location>
        <begin position="101"/>
        <end position="122"/>
    </location>
</feature>
<evidence type="ECO:0000256" key="4">
    <source>
        <dbReference type="ARBA" id="ARBA00022475"/>
    </source>
</evidence>
<dbReference type="PANTHER" id="PTHR36844">
    <property type="entry name" value="PROTEASE PRSW"/>
    <property type="match status" value="1"/>
</dbReference>
<feature type="transmembrane region" description="Helical" evidence="12">
    <location>
        <begin position="6"/>
        <end position="23"/>
    </location>
</feature>
<comment type="similarity">
    <text evidence="2 11">Belongs to the protease PrsW family.</text>
</comment>
<dbReference type="EC" id="3.4.-.-" evidence="11"/>
<dbReference type="PIRSF" id="PIRSF016933">
    <property type="entry name" value="PrsW"/>
    <property type="match status" value="1"/>
</dbReference>
<comment type="subcellular location">
    <subcellularLocation>
        <location evidence="1">Cell membrane</location>
        <topology evidence="1">Multi-pass membrane protein</topology>
    </subcellularLocation>
</comment>
<evidence type="ECO:0000256" key="9">
    <source>
        <dbReference type="ARBA" id="ARBA00023136"/>
    </source>
</evidence>
<dbReference type="GO" id="GO:0008233">
    <property type="term" value="F:peptidase activity"/>
    <property type="evidence" value="ECO:0007669"/>
    <property type="project" value="UniProtKB-KW"/>
</dbReference>
<gene>
    <name evidence="13" type="ORF">SY83_18720</name>
</gene>
<keyword evidence="7 11" id="KW-0378">Hydrolase</keyword>
<evidence type="ECO:0000256" key="8">
    <source>
        <dbReference type="ARBA" id="ARBA00022989"/>
    </source>
</evidence>